<dbReference type="OrthoDB" id="21018at2759"/>
<organism evidence="4">
    <name type="scientific">Soboliphyme baturini</name>
    <dbReference type="NCBI Taxonomy" id="241478"/>
    <lineage>
        <taxon>Eukaryota</taxon>
        <taxon>Metazoa</taxon>
        <taxon>Ecdysozoa</taxon>
        <taxon>Nematoda</taxon>
        <taxon>Enoplea</taxon>
        <taxon>Dorylaimia</taxon>
        <taxon>Dioctophymatida</taxon>
        <taxon>Dioctophymatoidea</taxon>
        <taxon>Soboliphymatidae</taxon>
        <taxon>Soboliphyme</taxon>
    </lineage>
</organism>
<evidence type="ECO:0000256" key="1">
    <source>
        <dbReference type="PROSITE-ProRule" id="PRU10141"/>
    </source>
</evidence>
<dbReference type="PROSITE" id="PS00107">
    <property type="entry name" value="PROTEIN_KINASE_ATP"/>
    <property type="match status" value="1"/>
</dbReference>
<proteinExistence type="predicted"/>
<dbReference type="GO" id="GO:0005737">
    <property type="term" value="C:cytoplasm"/>
    <property type="evidence" value="ECO:0007669"/>
    <property type="project" value="TreeGrafter"/>
</dbReference>
<dbReference type="AlphaFoldDB" id="A0A183J4V0"/>
<keyword evidence="1" id="KW-0067">ATP-binding</keyword>
<dbReference type="EMBL" id="UZAM01014748">
    <property type="protein sequence ID" value="VDP35434.1"/>
    <property type="molecule type" value="Genomic_DNA"/>
</dbReference>
<dbReference type="GO" id="GO:0005524">
    <property type="term" value="F:ATP binding"/>
    <property type="evidence" value="ECO:0007669"/>
    <property type="project" value="UniProtKB-UniRule"/>
</dbReference>
<gene>
    <name evidence="2" type="ORF">SBAD_LOCUS10898</name>
</gene>
<dbReference type="Gene3D" id="3.30.200.20">
    <property type="entry name" value="Phosphorylase Kinase, domain 1"/>
    <property type="match status" value="1"/>
</dbReference>
<dbReference type="GO" id="GO:0000278">
    <property type="term" value="P:mitotic cell cycle"/>
    <property type="evidence" value="ECO:0007669"/>
    <property type="project" value="TreeGrafter"/>
</dbReference>
<dbReference type="PANTHER" id="PTHR24419:SF18">
    <property type="entry name" value="SERINE_THREONINE-PROTEIN KINASE HASPIN"/>
    <property type="match status" value="1"/>
</dbReference>
<feature type="binding site" evidence="1">
    <location>
        <position position="274"/>
    </location>
    <ligand>
        <name>ATP</name>
        <dbReference type="ChEBI" id="CHEBI:30616"/>
    </ligand>
</feature>
<reference evidence="4" key="1">
    <citation type="submission" date="2016-06" db="UniProtKB">
        <authorList>
            <consortium name="WormBaseParasite"/>
        </authorList>
    </citation>
    <scope>IDENTIFICATION</scope>
</reference>
<dbReference type="Proteomes" id="UP000270296">
    <property type="component" value="Unassembled WGS sequence"/>
</dbReference>
<dbReference type="PANTHER" id="PTHR24419">
    <property type="entry name" value="INTERLEUKIN-1 RECEPTOR-ASSOCIATED KINASE"/>
    <property type="match status" value="1"/>
</dbReference>
<reference evidence="2 3" key="2">
    <citation type="submission" date="2018-11" db="EMBL/GenBank/DDBJ databases">
        <authorList>
            <consortium name="Pathogen Informatics"/>
        </authorList>
    </citation>
    <scope>NUCLEOTIDE SEQUENCE [LARGE SCALE GENOMIC DNA]</scope>
</reference>
<dbReference type="GO" id="GO:0035556">
    <property type="term" value="P:intracellular signal transduction"/>
    <property type="evidence" value="ECO:0007669"/>
    <property type="project" value="TreeGrafter"/>
</dbReference>
<evidence type="ECO:0000313" key="2">
    <source>
        <dbReference type="EMBL" id="VDP35434.1"/>
    </source>
</evidence>
<name>A0A183J4V0_9BILA</name>
<dbReference type="GO" id="GO:0072354">
    <property type="term" value="F:histone H3T3 kinase activity"/>
    <property type="evidence" value="ECO:0007669"/>
    <property type="project" value="TreeGrafter"/>
</dbReference>
<evidence type="ECO:0000313" key="4">
    <source>
        <dbReference type="WBParaSite" id="SBAD_0001127401-mRNA-1"/>
    </source>
</evidence>
<dbReference type="WBParaSite" id="SBAD_0001127401-mRNA-1">
    <property type="protein sequence ID" value="SBAD_0001127401-mRNA-1"/>
    <property type="gene ID" value="SBAD_0001127401"/>
</dbReference>
<dbReference type="Pfam" id="PF12330">
    <property type="entry name" value="Haspin_kinase"/>
    <property type="match status" value="1"/>
</dbReference>
<protein>
    <submittedName>
        <fullName evidence="4">Protein kinase domain-containing protein</fullName>
    </submittedName>
</protein>
<sequence>MFLILISAFQKSVKTKQKAVHLKDSSDYGSSVLRKLEELQEIEKYELHITKDSKENFPLLPICNNGNVSAKNQSLQTGHSTPYRVQIVPEVSAEPELSFIEGSPQPAVEEDMDRAVKRVRELFGVKISELDTDPTQLLFTDPSSSSTSLHQSELCDKLHSLSLCGAERLVLPQDLFVMPSIHLDWSELRQLREDDMSKSASCQQIHYDSYDIRCHQKNRRISVFQFILDFCHQSRPWDWHEIFVSQEIVCEKLGEGSFAEVFAVTLQERTIALKASILPVAGNVNVNGEKQKGFDEILPEIIIASSLSEMVKGSCVSAPNYLKLMRTCVLRGSYPEMFLTAWDEYASTHMSQNDRPNIFDDSQMFVMFVIERGGLSLEEFKNIYDLRVKMSSDYRSERALVEPDTFHKREWGFAAEAVLTELGIEIGEAADVVCQERTSVLTDRNFSSVMTCYGGKNPTIHLSI</sequence>
<accession>A0A183J4V0</accession>
<dbReference type="InterPro" id="IPR017441">
    <property type="entry name" value="Protein_kinase_ATP_BS"/>
</dbReference>
<keyword evidence="1" id="KW-0547">Nucleotide-binding</keyword>
<dbReference type="GO" id="GO:0005634">
    <property type="term" value="C:nucleus"/>
    <property type="evidence" value="ECO:0007669"/>
    <property type="project" value="TreeGrafter"/>
</dbReference>
<keyword evidence="3" id="KW-1185">Reference proteome</keyword>
<evidence type="ECO:0000313" key="3">
    <source>
        <dbReference type="Proteomes" id="UP000270296"/>
    </source>
</evidence>